<dbReference type="Gene3D" id="3.60.21.10">
    <property type="match status" value="1"/>
</dbReference>
<accession>A0A0L6V6V3</accession>
<dbReference type="InterPro" id="IPR029052">
    <property type="entry name" value="Metallo-depent_PP-like"/>
</dbReference>
<organism evidence="9 10">
    <name type="scientific">Puccinia sorghi</name>
    <dbReference type="NCBI Taxonomy" id="27349"/>
    <lineage>
        <taxon>Eukaryota</taxon>
        <taxon>Fungi</taxon>
        <taxon>Dikarya</taxon>
        <taxon>Basidiomycota</taxon>
        <taxon>Pucciniomycotina</taxon>
        <taxon>Pucciniomycetes</taxon>
        <taxon>Pucciniales</taxon>
        <taxon>Pucciniaceae</taxon>
        <taxon>Puccinia</taxon>
    </lineage>
</organism>
<feature type="region of interest" description="Disordered" evidence="7">
    <location>
        <begin position="1"/>
        <end position="31"/>
    </location>
</feature>
<dbReference type="Pfam" id="PF08321">
    <property type="entry name" value="PPP5"/>
    <property type="match status" value="1"/>
</dbReference>
<dbReference type="PRINTS" id="PR00114">
    <property type="entry name" value="STPHPHTASE"/>
</dbReference>
<dbReference type="OrthoDB" id="445564at2759"/>
<comment type="similarity">
    <text evidence="6">Belongs to the PPP phosphatase family.</text>
</comment>
<proteinExistence type="inferred from homology"/>
<comment type="caution">
    <text evidence="9">The sequence shown here is derived from an EMBL/GenBank/DDBJ whole genome shotgun (WGS) entry which is preliminary data.</text>
</comment>
<dbReference type="SMART" id="SM00156">
    <property type="entry name" value="PP2Ac"/>
    <property type="match status" value="1"/>
</dbReference>
<evidence type="ECO:0000256" key="3">
    <source>
        <dbReference type="ARBA" id="ARBA00022737"/>
    </source>
</evidence>
<keyword evidence="5" id="KW-0464">Manganese</keyword>
<evidence type="ECO:0000256" key="4">
    <source>
        <dbReference type="ARBA" id="ARBA00022801"/>
    </source>
</evidence>
<evidence type="ECO:0000256" key="6">
    <source>
        <dbReference type="RuleBase" id="RU004273"/>
    </source>
</evidence>
<dbReference type="EC" id="3.1.3.16" evidence="6"/>
<dbReference type="STRING" id="27349.A0A0L6V6V3"/>
<dbReference type="PANTHER" id="PTHR45668">
    <property type="entry name" value="SERINE/THREONINE-PROTEIN PHOSPHATASE 5-RELATED"/>
    <property type="match status" value="1"/>
</dbReference>
<dbReference type="InterPro" id="IPR006186">
    <property type="entry name" value="Ser/Thr-sp_prot-phosphatase"/>
</dbReference>
<dbReference type="Proteomes" id="UP000037035">
    <property type="component" value="Unassembled WGS sequence"/>
</dbReference>
<dbReference type="PROSITE" id="PS00125">
    <property type="entry name" value="SER_THR_PHOSPHATASE"/>
    <property type="match status" value="1"/>
</dbReference>
<keyword evidence="2" id="KW-0479">Metal-binding</keyword>
<name>A0A0L6V6V3_9BASI</name>
<dbReference type="GO" id="GO:0004722">
    <property type="term" value="F:protein serine/threonine phosphatase activity"/>
    <property type="evidence" value="ECO:0007669"/>
    <property type="project" value="UniProtKB-EC"/>
</dbReference>
<dbReference type="SUPFAM" id="SSF56300">
    <property type="entry name" value="Metallo-dependent phosphatases"/>
    <property type="match status" value="1"/>
</dbReference>
<feature type="compositionally biased region" description="Polar residues" evidence="7">
    <location>
        <begin position="1"/>
        <end position="29"/>
    </location>
</feature>
<evidence type="ECO:0000256" key="1">
    <source>
        <dbReference type="ARBA" id="ARBA00001936"/>
    </source>
</evidence>
<dbReference type="GO" id="GO:0046872">
    <property type="term" value="F:metal ion binding"/>
    <property type="evidence" value="ECO:0007669"/>
    <property type="project" value="UniProtKB-KW"/>
</dbReference>
<evidence type="ECO:0000256" key="7">
    <source>
        <dbReference type="SAM" id="MobiDB-lite"/>
    </source>
</evidence>
<evidence type="ECO:0000256" key="2">
    <source>
        <dbReference type="ARBA" id="ARBA00022723"/>
    </source>
</evidence>
<dbReference type="InterPro" id="IPR013235">
    <property type="entry name" value="PPP_dom"/>
</dbReference>
<reference evidence="9 10" key="1">
    <citation type="submission" date="2015-08" db="EMBL/GenBank/DDBJ databases">
        <title>Next Generation Sequencing and Analysis of the Genome of Puccinia sorghi L Schw, the Causal Agent of Maize Common Rust.</title>
        <authorList>
            <person name="Rochi L."/>
            <person name="Burguener G."/>
            <person name="Darino M."/>
            <person name="Turjanski A."/>
            <person name="Kreff E."/>
            <person name="Dieguez M.J."/>
            <person name="Sacco F."/>
        </authorList>
    </citation>
    <scope>NUCLEOTIDE SEQUENCE [LARGE SCALE GENOMIC DNA]</scope>
    <source>
        <strain evidence="9 10">RO10H11247</strain>
    </source>
</reference>
<keyword evidence="4 6" id="KW-0378">Hydrolase</keyword>
<gene>
    <name evidence="9" type="ORF">VP01_2401g3</name>
</gene>
<keyword evidence="3" id="KW-0677">Repeat</keyword>
<comment type="cofactor">
    <cofactor evidence="1">
        <name>Mn(2+)</name>
        <dbReference type="ChEBI" id="CHEBI:29035"/>
    </cofactor>
</comment>
<dbReference type="InterPro" id="IPR051134">
    <property type="entry name" value="PPP_phosphatase"/>
</dbReference>
<feature type="domain" description="Serine/threonine specific protein phosphatases" evidence="8">
    <location>
        <begin position="385"/>
        <end position="390"/>
    </location>
</feature>
<keyword evidence="10" id="KW-1185">Reference proteome</keyword>
<dbReference type="InterPro" id="IPR011990">
    <property type="entry name" value="TPR-like_helical_dom_sf"/>
</dbReference>
<protein>
    <recommendedName>
        <fullName evidence="6">Serine/threonine-protein phosphatase</fullName>
        <ecNumber evidence="6">3.1.3.16</ecNumber>
    </recommendedName>
</protein>
<dbReference type="AlphaFoldDB" id="A0A0L6V6V3"/>
<evidence type="ECO:0000313" key="9">
    <source>
        <dbReference type="EMBL" id="KNZ56444.1"/>
    </source>
</evidence>
<evidence type="ECO:0000256" key="5">
    <source>
        <dbReference type="ARBA" id="ARBA00023211"/>
    </source>
</evidence>
<comment type="catalytic activity">
    <reaction evidence="6">
        <text>O-phospho-L-threonyl-[protein] + H2O = L-threonyl-[protein] + phosphate</text>
        <dbReference type="Rhea" id="RHEA:47004"/>
        <dbReference type="Rhea" id="RHEA-COMP:11060"/>
        <dbReference type="Rhea" id="RHEA-COMP:11605"/>
        <dbReference type="ChEBI" id="CHEBI:15377"/>
        <dbReference type="ChEBI" id="CHEBI:30013"/>
        <dbReference type="ChEBI" id="CHEBI:43474"/>
        <dbReference type="ChEBI" id="CHEBI:61977"/>
        <dbReference type="EC" id="3.1.3.16"/>
    </reaction>
</comment>
<dbReference type="PANTHER" id="PTHR45668:SF5">
    <property type="entry name" value="SERINE_THREONINE-PROTEIN PHOSPHATASE 5"/>
    <property type="match status" value="1"/>
</dbReference>
<dbReference type="Pfam" id="PF00149">
    <property type="entry name" value="Metallophos"/>
    <property type="match status" value="2"/>
</dbReference>
<sequence>MSTSAGDTNPSPNGSEQTSTPPSNCSSPLGDSRAPLGMPSIVCAYDPSLDGTSVASNVSDGVRPTDKTQLSEETIAVILAFNADRTHFASKVTLISDSPVSSSQYQEGKCFPSTADESALDLYTLSINLNPFDATVWCNRSAVRLKREEHGLAIMDTSDDLARAIDLDPKYVKAYFRRATAQLSIMKPQLAIKDFKKVIAHELISWFSFLLCLQCMALDPTNAAAKVQLDATMKLVRRLEFEKAIASEDEEATSQRIQKLISEGACELDNSYSGPILEKTANGWKPSLKFVEEMLEWFKAASLTEYTIPNGETCDVYDWRHPWCDSIITCQFFDVLHLLSLTGLPSETHALVFNGDFVDRGSWSTEVVLTVFALKWYMPHKVFLNRGNHETADMNKVYGFEGEVGRVYPSAQTQSSPQDACFTGDAVLTRSAFNSSRPRRSTVSCVTSYLKKYSVPTFVPSLMNSSVPLCCLVTASQQPEPSSVAKIPAKPFVDPQGRKRFFIVHGGLFSRDEVTFEELRKIPRMVKKQPGNEGLMMECLWTDPQDAPGRGPSKRGVGLGFGPDITENWCRHASVTAVIRSHEVRDAGYSIEHEGRCITVFSAPNYVDQVGNQGGFVRINEHGTLQFTSFKHQPHPNVKPMAYAGGFMGLGGLI</sequence>
<dbReference type="EMBL" id="LAVV01007283">
    <property type="protein sequence ID" value="KNZ56444.1"/>
    <property type="molecule type" value="Genomic_DNA"/>
</dbReference>
<dbReference type="SUPFAM" id="SSF48452">
    <property type="entry name" value="TPR-like"/>
    <property type="match status" value="1"/>
</dbReference>
<evidence type="ECO:0000259" key="8">
    <source>
        <dbReference type="PROSITE" id="PS00125"/>
    </source>
</evidence>
<dbReference type="Gene3D" id="1.25.40.10">
    <property type="entry name" value="Tetratricopeptide repeat domain"/>
    <property type="match status" value="1"/>
</dbReference>
<dbReference type="InterPro" id="IPR004843">
    <property type="entry name" value="Calcineurin-like_PHP"/>
</dbReference>
<evidence type="ECO:0000313" key="10">
    <source>
        <dbReference type="Proteomes" id="UP000037035"/>
    </source>
</evidence>
<dbReference type="VEuPathDB" id="FungiDB:VP01_2401g3"/>